<comment type="caution">
    <text evidence="1">The sequence shown here is derived from an EMBL/GenBank/DDBJ whole genome shotgun (WGS) entry which is preliminary data.</text>
</comment>
<dbReference type="Proteomes" id="UP000887013">
    <property type="component" value="Unassembled WGS sequence"/>
</dbReference>
<evidence type="ECO:0000313" key="2">
    <source>
        <dbReference type="Proteomes" id="UP000887013"/>
    </source>
</evidence>
<name>A0A8X6U2W6_NEPPI</name>
<proteinExistence type="predicted"/>
<accession>A0A8X6U2W6</accession>
<reference evidence="1" key="1">
    <citation type="submission" date="2020-08" db="EMBL/GenBank/DDBJ databases">
        <title>Multicomponent nature underlies the extraordinary mechanical properties of spider dragline silk.</title>
        <authorList>
            <person name="Kono N."/>
            <person name="Nakamura H."/>
            <person name="Mori M."/>
            <person name="Yoshida Y."/>
            <person name="Ohtoshi R."/>
            <person name="Malay A.D."/>
            <person name="Moran D.A.P."/>
            <person name="Tomita M."/>
            <person name="Numata K."/>
            <person name="Arakawa K."/>
        </authorList>
    </citation>
    <scope>NUCLEOTIDE SEQUENCE</scope>
</reference>
<sequence>MFDVNVPPPLNGVGTDELSHQVSISTRNAHPGQDSIIRRVPGPDHDRIDKGRLSLPTRCSTIERRDGSDNPVLDGVVPFPPGDAVWLVMIEYVRDDLPRVATLAAPGVPVAEPPGDVQLKATKAGSVNEIPVTESNEIARLKKVVRGGVGGEGLDGFPLVHETRQLRDEVALHFVAEEPDNQACAGRRLGSEICRCLDYIRTPQ</sequence>
<dbReference type="AlphaFoldDB" id="A0A8X6U2W6"/>
<dbReference type="EMBL" id="BMAW01117350">
    <property type="protein sequence ID" value="GFT74755.1"/>
    <property type="molecule type" value="Genomic_DNA"/>
</dbReference>
<evidence type="ECO:0000313" key="1">
    <source>
        <dbReference type="EMBL" id="GFT74755.1"/>
    </source>
</evidence>
<protein>
    <submittedName>
        <fullName evidence="1">Uncharacterized protein</fullName>
    </submittedName>
</protein>
<keyword evidence="2" id="KW-1185">Reference proteome</keyword>
<gene>
    <name evidence="1" type="ORF">NPIL_623911</name>
</gene>
<organism evidence="1 2">
    <name type="scientific">Nephila pilipes</name>
    <name type="common">Giant wood spider</name>
    <name type="synonym">Nephila maculata</name>
    <dbReference type="NCBI Taxonomy" id="299642"/>
    <lineage>
        <taxon>Eukaryota</taxon>
        <taxon>Metazoa</taxon>
        <taxon>Ecdysozoa</taxon>
        <taxon>Arthropoda</taxon>
        <taxon>Chelicerata</taxon>
        <taxon>Arachnida</taxon>
        <taxon>Araneae</taxon>
        <taxon>Araneomorphae</taxon>
        <taxon>Entelegynae</taxon>
        <taxon>Araneoidea</taxon>
        <taxon>Nephilidae</taxon>
        <taxon>Nephila</taxon>
    </lineage>
</organism>